<dbReference type="Proteomes" id="UP001318040">
    <property type="component" value="Chromosome 4"/>
</dbReference>
<feature type="compositionally biased region" description="Polar residues" evidence="1">
    <location>
        <begin position="1377"/>
        <end position="1391"/>
    </location>
</feature>
<protein>
    <submittedName>
        <fullName evidence="4 5">Protein cordon-bleu-like isoform X1</fullName>
    </submittedName>
</protein>
<accession>A0AAJ7SLU3</accession>
<feature type="region of interest" description="Disordered" evidence="1">
    <location>
        <begin position="1535"/>
        <end position="1583"/>
    </location>
</feature>
<feature type="region of interest" description="Disordered" evidence="1">
    <location>
        <begin position="791"/>
        <end position="815"/>
    </location>
</feature>
<evidence type="ECO:0000259" key="2">
    <source>
        <dbReference type="PROSITE" id="PS51082"/>
    </source>
</evidence>
<feature type="compositionally biased region" description="Polar residues" evidence="1">
    <location>
        <begin position="381"/>
        <end position="391"/>
    </location>
</feature>
<dbReference type="GO" id="GO:0005886">
    <property type="term" value="C:plasma membrane"/>
    <property type="evidence" value="ECO:0007669"/>
    <property type="project" value="TreeGrafter"/>
</dbReference>
<dbReference type="PROSITE" id="PS51082">
    <property type="entry name" value="WH2"/>
    <property type="match status" value="1"/>
</dbReference>
<dbReference type="Pfam" id="PF09469">
    <property type="entry name" value="Cobl"/>
    <property type="match status" value="1"/>
</dbReference>
<feature type="compositionally biased region" description="Basic and acidic residues" evidence="1">
    <location>
        <begin position="522"/>
        <end position="531"/>
    </location>
</feature>
<feature type="region of interest" description="Disordered" evidence="1">
    <location>
        <begin position="264"/>
        <end position="641"/>
    </location>
</feature>
<dbReference type="GO" id="GO:0043025">
    <property type="term" value="C:neuronal cell body"/>
    <property type="evidence" value="ECO:0007669"/>
    <property type="project" value="TreeGrafter"/>
</dbReference>
<keyword evidence="3" id="KW-1185">Reference proteome</keyword>
<proteinExistence type="predicted"/>
<feature type="region of interest" description="Disordered" evidence="1">
    <location>
        <begin position="1372"/>
        <end position="1417"/>
    </location>
</feature>
<feature type="compositionally biased region" description="Polar residues" evidence="1">
    <location>
        <begin position="280"/>
        <end position="297"/>
    </location>
</feature>
<feature type="compositionally biased region" description="Pro residues" evidence="1">
    <location>
        <begin position="467"/>
        <end position="476"/>
    </location>
</feature>
<reference evidence="4 5" key="1">
    <citation type="submission" date="2025-04" db="UniProtKB">
        <authorList>
            <consortium name="RefSeq"/>
        </authorList>
    </citation>
    <scope>IDENTIFICATION</scope>
    <source>
        <tissue evidence="4 5">Sperm</tissue>
    </source>
</reference>
<dbReference type="KEGG" id="pmrn:116938550"/>
<feature type="compositionally biased region" description="Polar residues" evidence="1">
    <location>
        <begin position="631"/>
        <end position="641"/>
    </location>
</feature>
<feature type="compositionally biased region" description="Low complexity" evidence="1">
    <location>
        <begin position="423"/>
        <end position="436"/>
    </location>
</feature>
<sequence length="1627" mass="174988">MEAAAVPSHARLPPIPASRKMKPRAPVPPLMRSQSETGPPNLDPPDHGGGGDGLSVENVELNVILPGGEHHMARVDGSKPVMDLLIVLCGRYRLSPAGHTLELLSRDNASPLQYKPNTPLGALCAGTALLKPRPASDDRLKKPMQPVVPEQTVRLMVNYLRTQKTMVRVSPRVALQVLLPEICNKCEFNVPHTTLFRDASETELLDMSCSLSELGIKEVYAVDRSKVFRHHRTGSSVSFGFQELSHGLNDNADLPEKENKGLLSFLRPKKKKSDDDVSECGSNSSVHGDSSRDTSMPGTPLMGQQHHQRPMSMPCVPSPMLGALPSGGGGGGKGPGGVSVCPEGPRKRRAPAPPVSPTNPLATTPPIPEDGEPNKDKENLPSISPGSQDSGFEQVCRDHLQSSPDQPRLAQEARRSRSPPAAPLASSSTEAAGATSPLAMLQHRTKRRAPPPPPSTTAQGTQAAAESPPPSPPPRSAPEQASAALLLLQPGSPPPVQPSVENQHRRRSSSTASTQSSGSLPLKDENKEGVSERPTPVKPPRGSQASPPLVVPTSPPPGIARDPPQFQAPPPPPYPPPPPEPTTPPPEPPHAVPSVITAVKKTLNEGGGMGSDSNVTKQQCMPEAAPRRLEQGTTAKSETQKTFCGASQQAQALADNMVQECSSDLVQADNDAAATAEFDELIAELEMGLTDDDLKSKSSPPNVETVKNIKAEADVNFIVEPVKKPEPALPDSTVIKATADSTSNSTDKVDINNETKYHVLSANANVATDVKRGPSKKALQFLKAYNDMQKREAADRNKAGNVQQVSDKPPVTQKKDGNEVKVDFLAKVQKSALAQQRDNKSKPTLCGSFSGATAKASGYVVGEQDPRHKRLSMAFPDISTKPNSELSRAERHGGSLKCLDKMPVKNETFLNAHVEKIPVVHAKSVDKQVNSIPVERQNASSEQYKKQLVTQKHKTYVEESVMIQPVEIHKEIAGAIEEIVEPNKVCKVIVEERPTKPSEKLYLSESITSEKVYKTSQPVMDQSNEPEASMQNSIFYKTPSISKETCAPEVEYQYNSAEPSSPVLPIYKQPSDRWRSTNEITRDYLPKVGLTTYRIVPSKPVIRPKPETADVPFLLPPYETEPIKTENATATDTTKEIKEKFKYDSTAKISDITANPQQHTAHQSPVISPPLIPPPLIPPPLIPPLSGLSNVARPFQRSHSLQCTTETISQQHSAAVKATEPLASIATSPPSSSKQDAFFRPGRRTSSLYVASAIAKKTAYKSIDAPNEPYSGTTTIKTTPVDALPPLQVNCEQDELIIPPPPQFSTEENANIPNAPGDPGKVIIIEAPRVHQWKPKLFRPVSFPSVMFKDDKPSSMSVASSHLESKNTVFPVKSQPPVISQPSSGNHFNVKSASNSSQIQSVLSSPKSTDASPFYQPPTVLNTTGTALESPSLIYEQRKPSGEDTGLFGPMLKLKPVVQKPILKDNNPHNSLMEALQSTDNMGRLRKVSGENLQKIPAAVESETERDVLMAAIRSGAGGKRLRKTSSAAAEELVSQQLREADSGDSATVRPRLASVHSPPVPIAPPPPVILMGNGATSTERSPEDARLAMLDAIRSGSCAGMLKKVPKSVKTIEVNGKSGTIRSSSS</sequence>
<dbReference type="InterPro" id="IPR039895">
    <property type="entry name" value="COBL-like"/>
</dbReference>
<dbReference type="GO" id="GO:0044294">
    <property type="term" value="C:dendritic growth cone"/>
    <property type="evidence" value="ECO:0007669"/>
    <property type="project" value="TreeGrafter"/>
</dbReference>
<feature type="compositionally biased region" description="Pro residues" evidence="1">
    <location>
        <begin position="566"/>
        <end position="591"/>
    </location>
</feature>
<feature type="domain" description="WH2" evidence="2">
    <location>
        <begin position="1505"/>
        <end position="1525"/>
    </location>
</feature>
<feature type="region of interest" description="Disordered" evidence="1">
    <location>
        <begin position="1"/>
        <end position="55"/>
    </location>
</feature>
<organism evidence="3 5">
    <name type="scientific">Petromyzon marinus</name>
    <name type="common">Sea lamprey</name>
    <dbReference type="NCBI Taxonomy" id="7757"/>
    <lineage>
        <taxon>Eukaryota</taxon>
        <taxon>Metazoa</taxon>
        <taxon>Chordata</taxon>
        <taxon>Craniata</taxon>
        <taxon>Vertebrata</taxon>
        <taxon>Cyclostomata</taxon>
        <taxon>Hyperoartia</taxon>
        <taxon>Petromyzontiformes</taxon>
        <taxon>Petromyzontidae</taxon>
        <taxon>Petromyzon</taxon>
    </lineage>
</organism>
<feature type="compositionally biased region" description="Low complexity" evidence="1">
    <location>
        <begin position="456"/>
        <end position="466"/>
    </location>
</feature>
<dbReference type="SMART" id="SM00246">
    <property type="entry name" value="WH2"/>
    <property type="match status" value="3"/>
</dbReference>
<feature type="compositionally biased region" description="Low complexity" evidence="1">
    <location>
        <begin position="1392"/>
        <end position="1408"/>
    </location>
</feature>
<feature type="compositionally biased region" description="Low complexity" evidence="1">
    <location>
        <begin position="477"/>
        <end position="490"/>
    </location>
</feature>
<feature type="compositionally biased region" description="Pro residues" evidence="1">
    <location>
        <begin position="351"/>
        <end position="368"/>
    </location>
</feature>
<gene>
    <name evidence="4 5 6" type="primary">LOC116938550</name>
</gene>
<feature type="compositionally biased region" description="Pro residues" evidence="1">
    <location>
        <begin position="1559"/>
        <end position="1569"/>
    </location>
</feature>
<dbReference type="GO" id="GO:0051639">
    <property type="term" value="P:actin filament network formation"/>
    <property type="evidence" value="ECO:0007669"/>
    <property type="project" value="TreeGrafter"/>
</dbReference>
<feature type="compositionally biased region" description="Gly residues" evidence="1">
    <location>
        <begin position="325"/>
        <end position="337"/>
    </location>
</feature>
<dbReference type="Gene3D" id="3.10.20.90">
    <property type="entry name" value="Phosphatidylinositol 3-kinase Catalytic Subunit, Chain A, domain 1"/>
    <property type="match status" value="1"/>
</dbReference>
<feature type="compositionally biased region" description="Low complexity" evidence="1">
    <location>
        <begin position="509"/>
        <end position="519"/>
    </location>
</feature>
<feature type="compositionally biased region" description="Pro residues" evidence="1">
    <location>
        <begin position="549"/>
        <end position="558"/>
    </location>
</feature>
<dbReference type="InterPro" id="IPR003124">
    <property type="entry name" value="WH2_dom"/>
</dbReference>
<evidence type="ECO:0000313" key="6">
    <source>
        <dbReference type="RefSeq" id="XP_032801670.1"/>
    </source>
</evidence>
<dbReference type="InterPro" id="IPR019025">
    <property type="entry name" value="Cordon-bleu_ubiquitin_domain"/>
</dbReference>
<dbReference type="GO" id="GO:0003785">
    <property type="term" value="F:actin monomer binding"/>
    <property type="evidence" value="ECO:0007669"/>
    <property type="project" value="InterPro"/>
</dbReference>
<dbReference type="GO" id="GO:0044295">
    <property type="term" value="C:axonal growth cone"/>
    <property type="evidence" value="ECO:0007669"/>
    <property type="project" value="TreeGrafter"/>
</dbReference>
<evidence type="ECO:0000313" key="4">
    <source>
        <dbReference type="RefSeq" id="XP_032801668.1"/>
    </source>
</evidence>
<evidence type="ECO:0000256" key="1">
    <source>
        <dbReference type="SAM" id="MobiDB-lite"/>
    </source>
</evidence>
<dbReference type="RefSeq" id="XP_032801669.1">
    <property type="nucleotide sequence ID" value="XM_032945778.1"/>
</dbReference>
<dbReference type="GO" id="GO:0001726">
    <property type="term" value="C:ruffle"/>
    <property type="evidence" value="ECO:0007669"/>
    <property type="project" value="TreeGrafter"/>
</dbReference>
<evidence type="ECO:0000313" key="5">
    <source>
        <dbReference type="RefSeq" id="XP_032801669.1"/>
    </source>
</evidence>
<evidence type="ECO:0000313" key="3">
    <source>
        <dbReference type="Proteomes" id="UP001318040"/>
    </source>
</evidence>
<dbReference type="GO" id="GO:0030041">
    <property type="term" value="P:actin filament polymerization"/>
    <property type="evidence" value="ECO:0007669"/>
    <property type="project" value="TreeGrafter"/>
</dbReference>
<dbReference type="GO" id="GO:0048471">
    <property type="term" value="C:perinuclear region of cytoplasm"/>
    <property type="evidence" value="ECO:0007669"/>
    <property type="project" value="TreeGrafter"/>
</dbReference>
<dbReference type="Pfam" id="PF02205">
    <property type="entry name" value="WH2"/>
    <property type="match status" value="1"/>
</dbReference>
<dbReference type="PANTHER" id="PTHR47008">
    <property type="entry name" value="PROTEIN CORDON-BLEU"/>
    <property type="match status" value="1"/>
</dbReference>
<name>A0AAJ7SLU3_PETMA</name>
<dbReference type="GO" id="GO:1990357">
    <property type="term" value="C:terminal web"/>
    <property type="evidence" value="ECO:0007669"/>
    <property type="project" value="TreeGrafter"/>
</dbReference>
<dbReference type="PANTHER" id="PTHR47008:SF1">
    <property type="entry name" value="PROTEIN CORDON-BLEU"/>
    <property type="match status" value="1"/>
</dbReference>
<dbReference type="GO" id="GO:0005884">
    <property type="term" value="C:actin filament"/>
    <property type="evidence" value="ECO:0007669"/>
    <property type="project" value="TreeGrafter"/>
</dbReference>
<dbReference type="RefSeq" id="XP_032801670.1">
    <property type="nucleotide sequence ID" value="XM_032945779.1"/>
</dbReference>
<dbReference type="RefSeq" id="XP_032801668.1">
    <property type="nucleotide sequence ID" value="XM_032945777.1"/>
</dbReference>